<dbReference type="Gene3D" id="2.60.120.10">
    <property type="entry name" value="Jelly Rolls"/>
    <property type="match status" value="1"/>
</dbReference>
<gene>
    <name evidence="2" type="ORF">KI387_037539</name>
</gene>
<dbReference type="InterPro" id="IPR018490">
    <property type="entry name" value="cNMP-bd_dom_sf"/>
</dbReference>
<sequence length="218" mass="24163">GSEFVQVVIRESEVEGEAAKQYLEDVQLNFPQVLSSVKTKQLTCSTLLELIRYVQDLEKVGLLNEIEMNELQNAVEADLQKLGRNLPPIEMPEVNDILVSQPFLKHLPSTIGETLGSSAEVVMKPRGSVLYNQNSEPNGLWLIANGVVKCESIVFADRHVPNPIFTCGSTLGLYEALTGKPHLCALSAESVVCCFFIERKKILSSIESAPETEDLFWK</sequence>
<proteinExistence type="predicted"/>
<dbReference type="SUPFAM" id="SSF51206">
    <property type="entry name" value="cAMP-binding domain-like"/>
    <property type="match status" value="1"/>
</dbReference>
<feature type="non-terminal residue" evidence="2">
    <location>
        <position position="1"/>
    </location>
</feature>
<organism evidence="2 3">
    <name type="scientific">Taxus chinensis</name>
    <name type="common">Chinese yew</name>
    <name type="synonym">Taxus wallichiana var. chinensis</name>
    <dbReference type="NCBI Taxonomy" id="29808"/>
    <lineage>
        <taxon>Eukaryota</taxon>
        <taxon>Viridiplantae</taxon>
        <taxon>Streptophyta</taxon>
        <taxon>Embryophyta</taxon>
        <taxon>Tracheophyta</taxon>
        <taxon>Spermatophyta</taxon>
        <taxon>Pinopsida</taxon>
        <taxon>Pinidae</taxon>
        <taxon>Conifers II</taxon>
        <taxon>Cupressales</taxon>
        <taxon>Taxaceae</taxon>
        <taxon>Taxus</taxon>
    </lineage>
</organism>
<dbReference type="Proteomes" id="UP000824469">
    <property type="component" value="Unassembled WGS sequence"/>
</dbReference>
<dbReference type="InterPro" id="IPR000595">
    <property type="entry name" value="cNMP-bd_dom"/>
</dbReference>
<reference evidence="2 3" key="1">
    <citation type="journal article" date="2021" name="Nat. Plants">
        <title>The Taxus genome provides insights into paclitaxel biosynthesis.</title>
        <authorList>
            <person name="Xiong X."/>
            <person name="Gou J."/>
            <person name="Liao Q."/>
            <person name="Li Y."/>
            <person name="Zhou Q."/>
            <person name="Bi G."/>
            <person name="Li C."/>
            <person name="Du R."/>
            <person name="Wang X."/>
            <person name="Sun T."/>
            <person name="Guo L."/>
            <person name="Liang H."/>
            <person name="Lu P."/>
            <person name="Wu Y."/>
            <person name="Zhang Z."/>
            <person name="Ro D.K."/>
            <person name="Shang Y."/>
            <person name="Huang S."/>
            <person name="Yan J."/>
        </authorList>
    </citation>
    <scope>NUCLEOTIDE SEQUENCE [LARGE SCALE GENOMIC DNA]</scope>
    <source>
        <strain evidence="2">Ta-2019</strain>
    </source>
</reference>
<protein>
    <recommendedName>
        <fullName evidence="1">Cyclic nucleotide-binding domain-containing protein</fullName>
    </recommendedName>
</protein>
<dbReference type="InterPro" id="IPR014710">
    <property type="entry name" value="RmlC-like_jellyroll"/>
</dbReference>
<dbReference type="PROSITE" id="PS50042">
    <property type="entry name" value="CNMP_BINDING_3"/>
    <property type="match status" value="1"/>
</dbReference>
<dbReference type="Pfam" id="PF00027">
    <property type="entry name" value="cNMP_binding"/>
    <property type="match status" value="1"/>
</dbReference>
<comment type="caution">
    <text evidence="2">The sequence shown here is derived from an EMBL/GenBank/DDBJ whole genome shotgun (WGS) entry which is preliminary data.</text>
</comment>
<feature type="domain" description="Cyclic nucleotide-binding" evidence="1">
    <location>
        <begin position="103"/>
        <end position="200"/>
    </location>
</feature>
<feature type="non-terminal residue" evidence="2">
    <location>
        <position position="218"/>
    </location>
</feature>
<name>A0AA38FVP7_TAXCH</name>
<dbReference type="AlphaFoldDB" id="A0AA38FVP7"/>
<evidence type="ECO:0000313" key="2">
    <source>
        <dbReference type="EMBL" id="KAH9309628.1"/>
    </source>
</evidence>
<dbReference type="EMBL" id="JAHRHJ020000007">
    <property type="protein sequence ID" value="KAH9309628.1"/>
    <property type="molecule type" value="Genomic_DNA"/>
</dbReference>
<evidence type="ECO:0000313" key="3">
    <source>
        <dbReference type="Proteomes" id="UP000824469"/>
    </source>
</evidence>
<keyword evidence="3" id="KW-1185">Reference proteome</keyword>
<evidence type="ECO:0000259" key="1">
    <source>
        <dbReference type="PROSITE" id="PS50042"/>
    </source>
</evidence>
<accession>A0AA38FVP7</accession>